<sequence length="325" mass="33924">MSARIGSDKDRTVDGALRTLLGERTSISPGAALGVLAGLGARNGEEGAKEAIDVLRRVVADGPDPQVRAGAATALAAIGTPEAVEVLRQTADDVPSAVALARVGDAADLDRMLALLDQAKGSSQRSQLEAAVRLLAHRVGTSIPADTDDTVLPAPQRGRPVEPREVQIDLRDVAPTDRSLVTEAMVPAAAVVCGDTVHHVLVDRERIAVVAREPAVAAVVLGANETTGQLFVRWLVLTDPSSDQGDVRVQIVQPRGARVFVGRGRIDGEQWEAELASVERPGASAVSVKVAGSPEGVRIDGVSDAVIAVPRRVPTQLVAGEMRPR</sequence>
<keyword evidence="2" id="KW-1185">Reference proteome</keyword>
<dbReference type="AlphaFoldDB" id="A0A2Y8ZYN5"/>
<dbReference type="RefSeq" id="WP_109686011.1">
    <property type="nucleotide sequence ID" value="NZ_QGDN01000001.1"/>
</dbReference>
<accession>A0A2Y8ZYN5</accession>
<dbReference type="Gene3D" id="1.25.10.10">
    <property type="entry name" value="Leucine-rich Repeat Variant"/>
    <property type="match status" value="1"/>
</dbReference>
<name>A0A2Y8ZYN5_9MICO</name>
<organism evidence="1 2">
    <name type="scientific">Branchiibius hedensis</name>
    <dbReference type="NCBI Taxonomy" id="672460"/>
    <lineage>
        <taxon>Bacteria</taxon>
        <taxon>Bacillati</taxon>
        <taxon>Actinomycetota</taxon>
        <taxon>Actinomycetes</taxon>
        <taxon>Micrococcales</taxon>
        <taxon>Dermacoccaceae</taxon>
        <taxon>Branchiibius</taxon>
    </lineage>
</organism>
<dbReference type="Proteomes" id="UP000250028">
    <property type="component" value="Unassembled WGS sequence"/>
</dbReference>
<protein>
    <submittedName>
        <fullName evidence="1">HEAT repeat-containing protein</fullName>
    </submittedName>
</protein>
<dbReference type="InterPro" id="IPR004155">
    <property type="entry name" value="PBS_lyase_HEAT"/>
</dbReference>
<dbReference type="InterPro" id="IPR011989">
    <property type="entry name" value="ARM-like"/>
</dbReference>
<dbReference type="Pfam" id="PF13646">
    <property type="entry name" value="HEAT_2"/>
    <property type="match status" value="1"/>
</dbReference>
<proteinExistence type="predicted"/>
<dbReference type="SUPFAM" id="SSF48371">
    <property type="entry name" value="ARM repeat"/>
    <property type="match status" value="1"/>
</dbReference>
<dbReference type="EMBL" id="UESZ01000001">
    <property type="protein sequence ID" value="SSA35017.1"/>
    <property type="molecule type" value="Genomic_DNA"/>
</dbReference>
<reference evidence="2" key="1">
    <citation type="submission" date="2016-10" db="EMBL/GenBank/DDBJ databases">
        <authorList>
            <person name="Varghese N."/>
            <person name="Submissions S."/>
        </authorList>
    </citation>
    <scope>NUCLEOTIDE SEQUENCE [LARGE SCALE GENOMIC DNA]</scope>
    <source>
        <strain evidence="2">DSM 22951</strain>
    </source>
</reference>
<gene>
    <name evidence="1" type="ORF">SAMN04489750_2351</name>
</gene>
<dbReference type="SMART" id="SM00567">
    <property type="entry name" value="EZ_HEAT"/>
    <property type="match status" value="1"/>
</dbReference>
<evidence type="ECO:0000313" key="2">
    <source>
        <dbReference type="Proteomes" id="UP000250028"/>
    </source>
</evidence>
<evidence type="ECO:0000313" key="1">
    <source>
        <dbReference type="EMBL" id="SSA35017.1"/>
    </source>
</evidence>
<dbReference type="InterPro" id="IPR016024">
    <property type="entry name" value="ARM-type_fold"/>
</dbReference>